<feature type="region of interest" description="Disordered" evidence="1">
    <location>
        <begin position="161"/>
        <end position="204"/>
    </location>
</feature>
<sequence length="204" mass="19538">MAEIKSSEAQSGDKSRLTQTSEAAADAAAGYGDGAQPGAASAGGPDGASGPHPGQSALRPAGAAGSGAVGVTHQVLRQAISATEDVGSGLVGGATHLAQDLVHGVRELAVDATGVVRDGASGLIGAAGEVGSRTVHALADLMVDVVGGVRQIADAAMGRADAGAKAARTGAATTGETLDDTVHAGTARQRPPPQQRGSGGAANP</sequence>
<keyword evidence="3" id="KW-1185">Reference proteome</keyword>
<feature type="compositionally biased region" description="Low complexity" evidence="1">
    <location>
        <begin position="23"/>
        <end position="54"/>
    </location>
</feature>
<reference evidence="2 3" key="1">
    <citation type="submission" date="2022-10" db="EMBL/GenBank/DDBJ databases">
        <title>Janthinobacterium sp. hw3 Genome sequencing.</title>
        <authorList>
            <person name="Park S."/>
        </authorList>
    </citation>
    <scope>NUCLEOTIDE SEQUENCE [LARGE SCALE GENOMIC DNA]</scope>
    <source>
        <strain evidence="3">hw3</strain>
    </source>
</reference>
<feature type="compositionally biased region" description="Low complexity" evidence="1">
    <location>
        <begin position="161"/>
        <end position="176"/>
    </location>
</feature>
<dbReference type="Proteomes" id="UP001221208">
    <property type="component" value="Unassembled WGS sequence"/>
</dbReference>
<name>A0ABT5JUW6_9BURK</name>
<proteinExistence type="predicted"/>
<evidence type="ECO:0000313" key="2">
    <source>
        <dbReference type="EMBL" id="MDC8756527.1"/>
    </source>
</evidence>
<organism evidence="2 3">
    <name type="scientific">Janthinobacterium fluminis</name>
    <dbReference type="NCBI Taxonomy" id="2987524"/>
    <lineage>
        <taxon>Bacteria</taxon>
        <taxon>Pseudomonadati</taxon>
        <taxon>Pseudomonadota</taxon>
        <taxon>Betaproteobacteria</taxon>
        <taxon>Burkholderiales</taxon>
        <taxon>Oxalobacteraceae</taxon>
        <taxon>Janthinobacterium</taxon>
    </lineage>
</organism>
<dbReference type="EMBL" id="JAQQXR010000001">
    <property type="protein sequence ID" value="MDC8756527.1"/>
    <property type="molecule type" value="Genomic_DNA"/>
</dbReference>
<evidence type="ECO:0000313" key="3">
    <source>
        <dbReference type="Proteomes" id="UP001221208"/>
    </source>
</evidence>
<dbReference type="RefSeq" id="WP_273669162.1">
    <property type="nucleotide sequence ID" value="NZ_JAQQXR010000001.1"/>
</dbReference>
<evidence type="ECO:0000256" key="1">
    <source>
        <dbReference type="SAM" id="MobiDB-lite"/>
    </source>
</evidence>
<protein>
    <submittedName>
        <fullName evidence="2">Uncharacterized protein</fullName>
    </submittedName>
</protein>
<gene>
    <name evidence="2" type="ORF">OIK44_02865</name>
</gene>
<feature type="region of interest" description="Disordered" evidence="1">
    <location>
        <begin position="1"/>
        <end position="65"/>
    </location>
</feature>
<comment type="caution">
    <text evidence="2">The sequence shown here is derived from an EMBL/GenBank/DDBJ whole genome shotgun (WGS) entry which is preliminary data.</text>
</comment>
<accession>A0ABT5JUW6</accession>